<keyword evidence="2 4" id="KW-0813">Transport</keyword>
<dbReference type="SUPFAM" id="SSF53850">
    <property type="entry name" value="Periplasmic binding protein-like II"/>
    <property type="match status" value="1"/>
</dbReference>
<dbReference type="RefSeq" id="WP_269561949.1">
    <property type="nucleotide sequence ID" value="NZ_CP114768.1"/>
</dbReference>
<dbReference type="CDD" id="cd13654">
    <property type="entry name" value="PBP2_phosphate_like_2"/>
    <property type="match status" value="1"/>
</dbReference>
<accession>A0ABY7LY83</accession>
<dbReference type="InterPro" id="IPR050811">
    <property type="entry name" value="Phosphate_ABC_transporter"/>
</dbReference>
<dbReference type="Pfam" id="PF12849">
    <property type="entry name" value="PBP_like_2"/>
    <property type="match status" value="1"/>
</dbReference>
<evidence type="ECO:0000313" key="6">
    <source>
        <dbReference type="EMBL" id="WBA43913.1"/>
    </source>
</evidence>
<dbReference type="EMBL" id="CP114768">
    <property type="protein sequence ID" value="WBA43913.1"/>
    <property type="molecule type" value="Genomic_DNA"/>
</dbReference>
<keyword evidence="4" id="KW-0592">Phosphate transport</keyword>
<dbReference type="NCBIfam" id="TIGR02136">
    <property type="entry name" value="ptsS_2"/>
    <property type="match status" value="1"/>
</dbReference>
<organism evidence="6 7">
    <name type="scientific">Hymenobacter canadensis</name>
    <dbReference type="NCBI Taxonomy" id="2999067"/>
    <lineage>
        <taxon>Bacteria</taxon>
        <taxon>Pseudomonadati</taxon>
        <taxon>Bacteroidota</taxon>
        <taxon>Cytophagia</taxon>
        <taxon>Cytophagales</taxon>
        <taxon>Hymenobacteraceae</taxon>
        <taxon>Hymenobacter</taxon>
    </lineage>
</organism>
<sequence>MPVSNAKCRVGQTWFGGLVGLALLAGCGQRADSMRIRLDGSSTVYPITEAVVEEYARVQPAARITVGVSGTGGGFQKFSRQEIDLANASRPISASEQRACRQARYAGLVVAYDGLAVVVNPANTWARTLTVAELKRIWEPAAQHRLTRWNQVRPEWPDAEIHLFGAGTASGTYDYFTQAIVGTAHASRGDYTASEDDNVLVQGVATDRLALGFFGFAYYAANRAALRLVAIDDERADNGAGPVAPSLATVENKTYAPLSRPLLLYVSGPAARRPVVQAFLRFYLAQAPRLAREVGYFPLPAAEVRRQQRRLAQFVALAGLPAPAAATTPPTP</sequence>
<geneLocation type="plasmid" evidence="6 7">
    <name>unnamed1</name>
</geneLocation>
<keyword evidence="7" id="KW-1185">Reference proteome</keyword>
<protein>
    <recommendedName>
        <fullName evidence="4">Phosphate-binding protein</fullName>
    </recommendedName>
</protein>
<evidence type="ECO:0000256" key="2">
    <source>
        <dbReference type="ARBA" id="ARBA00022448"/>
    </source>
</evidence>
<keyword evidence="3" id="KW-0732">Signal</keyword>
<name>A0ABY7LY83_9BACT</name>
<evidence type="ECO:0000259" key="5">
    <source>
        <dbReference type="Pfam" id="PF12849"/>
    </source>
</evidence>
<evidence type="ECO:0000256" key="3">
    <source>
        <dbReference type="ARBA" id="ARBA00022729"/>
    </source>
</evidence>
<dbReference type="InterPro" id="IPR024370">
    <property type="entry name" value="PBP_domain"/>
</dbReference>
<dbReference type="Gene3D" id="3.40.190.10">
    <property type="entry name" value="Periplasmic binding protein-like II"/>
    <property type="match status" value="2"/>
</dbReference>
<dbReference type="InterPro" id="IPR011862">
    <property type="entry name" value="Phos-bd"/>
</dbReference>
<reference evidence="6 7" key="1">
    <citation type="submission" date="2022-12" db="EMBL/GenBank/DDBJ databases">
        <title>Hymenobacter canadensis sp. nov. isolated from lake water of the Cambridge Bay, Canada.</title>
        <authorList>
            <person name="Kim W.H."/>
            <person name="Lee Y.M."/>
        </authorList>
    </citation>
    <scope>NUCLEOTIDE SEQUENCE [LARGE SCALE GENOMIC DNA]</scope>
    <source>
        <strain evidence="6 7">PAMC 29467</strain>
        <plasmid evidence="6 7">unnamed1</plasmid>
    </source>
</reference>
<dbReference type="PANTHER" id="PTHR30570">
    <property type="entry name" value="PERIPLASMIC PHOSPHATE BINDING COMPONENT OF PHOSPHATE ABC TRANSPORTER"/>
    <property type="match status" value="1"/>
</dbReference>
<comment type="similarity">
    <text evidence="1 4">Belongs to the PstS family.</text>
</comment>
<dbReference type="PANTHER" id="PTHR30570:SF1">
    <property type="entry name" value="PHOSPHATE-BINDING PROTEIN PSTS"/>
    <property type="match status" value="1"/>
</dbReference>
<comment type="function">
    <text evidence="4">Involved in the system for phosphate transport across the cytoplasmic membrane.</text>
</comment>
<evidence type="ECO:0000256" key="1">
    <source>
        <dbReference type="ARBA" id="ARBA00008725"/>
    </source>
</evidence>
<feature type="domain" description="PBP" evidence="5">
    <location>
        <begin position="35"/>
        <end position="284"/>
    </location>
</feature>
<evidence type="ECO:0000313" key="7">
    <source>
        <dbReference type="Proteomes" id="UP001211005"/>
    </source>
</evidence>
<gene>
    <name evidence="6" type="ORF">O3303_20310</name>
</gene>
<dbReference type="Proteomes" id="UP001211005">
    <property type="component" value="Plasmid unnamed1"/>
</dbReference>
<proteinExistence type="inferred from homology"/>
<dbReference type="PROSITE" id="PS51257">
    <property type="entry name" value="PROKAR_LIPOPROTEIN"/>
    <property type="match status" value="1"/>
</dbReference>
<evidence type="ECO:0000256" key="4">
    <source>
        <dbReference type="RuleBase" id="RU367119"/>
    </source>
</evidence>
<keyword evidence="6" id="KW-0614">Plasmid</keyword>